<gene>
    <name evidence="3" type="ORF">SAMN05444143_104153</name>
</gene>
<dbReference type="Proteomes" id="UP000182961">
    <property type="component" value="Unassembled WGS sequence"/>
</dbReference>
<organism evidence="3 4">
    <name type="scientific">Flavobacterium succinicans</name>
    <dbReference type="NCBI Taxonomy" id="29536"/>
    <lineage>
        <taxon>Bacteria</taxon>
        <taxon>Pseudomonadati</taxon>
        <taxon>Bacteroidota</taxon>
        <taxon>Flavobacteriia</taxon>
        <taxon>Flavobacteriales</taxon>
        <taxon>Flavobacteriaceae</taxon>
        <taxon>Flavobacterium</taxon>
    </lineage>
</organism>
<dbReference type="GO" id="GO:0019867">
    <property type="term" value="C:outer membrane"/>
    <property type="evidence" value="ECO:0007669"/>
    <property type="project" value="InterPro"/>
</dbReference>
<evidence type="ECO:0000313" key="3">
    <source>
        <dbReference type="EMBL" id="SFM96882.1"/>
    </source>
</evidence>
<evidence type="ECO:0000259" key="2">
    <source>
        <dbReference type="Pfam" id="PF16411"/>
    </source>
</evidence>
<reference evidence="4" key="1">
    <citation type="submission" date="2016-10" db="EMBL/GenBank/DDBJ databases">
        <authorList>
            <person name="Varghese N."/>
            <person name="Submissions S."/>
        </authorList>
    </citation>
    <scope>NUCLEOTIDE SEQUENCE [LARGE SCALE GENOMIC DNA]</scope>
    <source>
        <strain evidence="4">DSM 4002</strain>
    </source>
</reference>
<dbReference type="InterPro" id="IPR013783">
    <property type="entry name" value="Ig-like_fold"/>
</dbReference>
<dbReference type="EMBL" id="FOUT01000004">
    <property type="protein sequence ID" value="SFM96882.1"/>
    <property type="molecule type" value="Genomic_DNA"/>
</dbReference>
<dbReference type="Gene3D" id="2.60.40.10">
    <property type="entry name" value="Immunoglobulins"/>
    <property type="match status" value="1"/>
</dbReference>
<dbReference type="eggNOG" id="ENOG502Z9A6">
    <property type="taxonomic scope" value="Bacteria"/>
</dbReference>
<dbReference type="InterPro" id="IPR025970">
    <property type="entry name" value="SusE"/>
</dbReference>
<dbReference type="GO" id="GO:2001070">
    <property type="term" value="F:starch binding"/>
    <property type="evidence" value="ECO:0007669"/>
    <property type="project" value="InterPro"/>
</dbReference>
<dbReference type="RefSeq" id="WP_024979863.1">
    <property type="nucleotide sequence ID" value="NZ_CBCRUM010000003.1"/>
</dbReference>
<name>A0A1I4V6R9_9FLAO</name>
<dbReference type="AlphaFoldDB" id="A0A1I4V6R9"/>
<dbReference type="InterPro" id="IPR032187">
    <property type="entry name" value="SusF/SusE-like_C"/>
</dbReference>
<evidence type="ECO:0000313" key="4">
    <source>
        <dbReference type="Proteomes" id="UP000182961"/>
    </source>
</evidence>
<dbReference type="Pfam" id="PF16411">
    <property type="entry name" value="SusF_SusE"/>
    <property type="match status" value="1"/>
</dbReference>
<keyword evidence="4" id="KW-1185">Reference proteome</keyword>
<proteinExistence type="predicted"/>
<feature type="domain" description="Outer membrane protein SusF/SusE-like C-terminal" evidence="2">
    <location>
        <begin position="162"/>
        <end position="257"/>
    </location>
</feature>
<evidence type="ECO:0000259" key="1">
    <source>
        <dbReference type="Pfam" id="PF14292"/>
    </source>
</evidence>
<sequence length="352" mass="38738">MKNTYKLLVAFVAILGFWSCDNETDLMILEPQEADFAIITPDAGSKVILNKATPDNTALTLTWEKVSYGTPTIVTYTVEFAKSGTDFAAPVEINATSNSFATIKVSELNTKALDFGLTPEVEGTIDIRIKSTVGTTGSQPKYSKAISIVVTPYRGVFPKVDLYQVGPVTIAGWDVNKGNMPIFRDTKDNAKFYYTGYFNAGGFKLIEQLGFWAPSYGVDGGKVKYRANDSAPDPAVFPTDKAGYYYFELNLESLTYTLTPYTGPMTTYATVGIVGDALPSGWDVSVPMVQSTFDAHMWKVTQTLKDGKMKFRANNSWDVNWGDNGGDIIVTAGKYDIWFNDLDGRYTFIVAQ</sequence>
<protein>
    <submittedName>
        <fullName evidence="3">Uncharacterized protein</fullName>
    </submittedName>
</protein>
<accession>A0A1I4V6R9</accession>
<dbReference type="Gene3D" id="2.60.40.3620">
    <property type="match status" value="2"/>
</dbReference>
<dbReference type="Pfam" id="PF14292">
    <property type="entry name" value="SusE"/>
    <property type="match status" value="1"/>
</dbReference>
<feature type="domain" description="SusE outer membrane protein" evidence="1">
    <location>
        <begin position="26"/>
        <end position="130"/>
    </location>
</feature>